<evidence type="ECO:0000313" key="3">
    <source>
        <dbReference type="Proteomes" id="UP001056873"/>
    </source>
</evidence>
<name>A0ABY5CPN5_9GAMM</name>
<accession>A0ABY5CPN5</accession>
<organism evidence="2 3">
    <name type="scientific">Serratia entomophila</name>
    <dbReference type="NCBI Taxonomy" id="42906"/>
    <lineage>
        <taxon>Bacteria</taxon>
        <taxon>Pseudomonadati</taxon>
        <taxon>Pseudomonadota</taxon>
        <taxon>Gammaproteobacteria</taxon>
        <taxon>Enterobacterales</taxon>
        <taxon>Yersiniaceae</taxon>
        <taxon>Serratia</taxon>
    </lineage>
</organism>
<dbReference type="Pfam" id="PF06551">
    <property type="entry name" value="DUF1120"/>
    <property type="match status" value="1"/>
</dbReference>
<evidence type="ECO:0000313" key="2">
    <source>
        <dbReference type="EMBL" id="USU99980.1"/>
    </source>
</evidence>
<dbReference type="RefSeq" id="WP_252960877.1">
    <property type="nucleotide sequence ID" value="NZ_CAMIPH010000007.1"/>
</dbReference>
<feature type="chain" id="PRO_5046643381" evidence="1">
    <location>
        <begin position="24"/>
        <end position="205"/>
    </location>
</feature>
<keyword evidence="1" id="KW-0732">Signal</keyword>
<proteinExistence type="predicted"/>
<evidence type="ECO:0000256" key="1">
    <source>
        <dbReference type="SAM" id="SignalP"/>
    </source>
</evidence>
<reference evidence="2" key="1">
    <citation type="journal article" date="2022" name="BMC Genomics">
        <title>Genome sequence of the entomopathogenic Serratia entomophila isolate 626 and characterisation of the species specific itaconate degradation pathway.</title>
        <authorList>
            <person name="Vaughan A.L."/>
            <person name="Altermann E."/>
            <person name="Glare T.R."/>
            <person name="Hurst M.R.H."/>
        </authorList>
    </citation>
    <scope>NUCLEOTIDE SEQUENCE</scope>
    <source>
        <strain evidence="2">626</strain>
    </source>
</reference>
<sequence length="205" mass="21588">MKKRLLQTGALGLWVFFSGQLIAAPSAELKVSGKIKHSGCAVIASNNGVYDYGSVPGNAANDQAQRLPTLKQVWQVRCESEAYLAIIPTDNRAASRSAQDPRRFGLSNTADGRPVGYFLLGLTHATVNGAPAALRSRAAASAQPGSDVALISGERSDWLLADATRAAGRTYTMEISVTPVLAANIPVTDKVELDGSATLNFVFGL</sequence>
<protein>
    <submittedName>
        <fullName evidence="2">DUF1120 domain-containing protein</fullName>
    </submittedName>
</protein>
<dbReference type="InterPro" id="IPR010546">
    <property type="entry name" value="DUF1120"/>
</dbReference>
<gene>
    <name evidence="2" type="ORF">KFQ06_18345</name>
</gene>
<keyword evidence="3" id="KW-1185">Reference proteome</keyword>
<dbReference type="Proteomes" id="UP001056873">
    <property type="component" value="Chromosome"/>
</dbReference>
<dbReference type="EMBL" id="CP074347">
    <property type="protein sequence ID" value="USU99980.1"/>
    <property type="molecule type" value="Genomic_DNA"/>
</dbReference>
<feature type="signal peptide" evidence="1">
    <location>
        <begin position="1"/>
        <end position="23"/>
    </location>
</feature>